<evidence type="ECO:0000313" key="4">
    <source>
        <dbReference type="Proteomes" id="UP001139103"/>
    </source>
</evidence>
<organism evidence="3 4">
    <name type="scientific">Blastopirellula sediminis</name>
    <dbReference type="NCBI Taxonomy" id="2894196"/>
    <lineage>
        <taxon>Bacteria</taxon>
        <taxon>Pseudomonadati</taxon>
        <taxon>Planctomycetota</taxon>
        <taxon>Planctomycetia</taxon>
        <taxon>Pirellulales</taxon>
        <taxon>Pirellulaceae</taxon>
        <taxon>Blastopirellula</taxon>
    </lineage>
</organism>
<dbReference type="EMBL" id="JAJKFT010000010">
    <property type="protein sequence ID" value="MCC9630202.1"/>
    <property type="molecule type" value="Genomic_DNA"/>
</dbReference>
<keyword evidence="4" id="KW-1185">Reference proteome</keyword>
<dbReference type="PANTHER" id="PTHR30093">
    <property type="entry name" value="GENERAL SECRETION PATHWAY PROTEIN G"/>
    <property type="match status" value="1"/>
</dbReference>
<dbReference type="InterPro" id="IPR027558">
    <property type="entry name" value="Pre_pil_HX9DG_C"/>
</dbReference>
<keyword evidence="1" id="KW-0812">Transmembrane</keyword>
<feature type="domain" description="DUF1559" evidence="2">
    <location>
        <begin position="157"/>
        <end position="232"/>
    </location>
</feature>
<evidence type="ECO:0000256" key="1">
    <source>
        <dbReference type="SAM" id="Phobius"/>
    </source>
</evidence>
<sequence>MTSDETKETPAAKSIGVLRGCLVIIAILYFIMLMPSTHGTPWIVTVPLILLLGWIPFLVRNVTQMEPSGETFLIWIACVLLAIGVVQLVMTPLWRKLGTSAEQTEPVWRFRWTAAGVILFHALFVGGLATVGAIDQTYWMMQGPFPSMMDGHAITERRMESANRLKRLGLAAHNYHDDWGRFPQSDFSKEGEPRHSWMVKLLPFLEERQLYESIELDKSWDDPSQRAAYETRVKGFENPGILEAPAPGELAPSHFASNVRMLGPRLKMEFRNVTDGTSNTILMGEVMDEVPAWGDPINWRDPALGVNKWTNGFGSPSVGGAQFLFVDGSVHFLRDDIDPEVLKALSTPAGGEANHEFR</sequence>
<evidence type="ECO:0000259" key="2">
    <source>
        <dbReference type="Pfam" id="PF07596"/>
    </source>
</evidence>
<name>A0A9X1MQJ8_9BACT</name>
<feature type="transmembrane region" description="Helical" evidence="1">
    <location>
        <begin position="71"/>
        <end position="90"/>
    </location>
</feature>
<dbReference type="Proteomes" id="UP001139103">
    <property type="component" value="Unassembled WGS sequence"/>
</dbReference>
<dbReference type="Pfam" id="PF07596">
    <property type="entry name" value="SBP_bac_10"/>
    <property type="match status" value="3"/>
</dbReference>
<comment type="caution">
    <text evidence="3">The sequence shown here is derived from an EMBL/GenBank/DDBJ whole genome shotgun (WGS) entry which is preliminary data.</text>
</comment>
<accession>A0A9X1MQJ8</accession>
<dbReference type="PANTHER" id="PTHR30093:SF2">
    <property type="entry name" value="TYPE II SECRETION SYSTEM PROTEIN H"/>
    <property type="match status" value="1"/>
</dbReference>
<protein>
    <submittedName>
        <fullName evidence="3">DUF1559 domain-containing protein</fullName>
    </submittedName>
</protein>
<feature type="transmembrane region" description="Helical" evidence="1">
    <location>
        <begin position="40"/>
        <end position="59"/>
    </location>
</feature>
<keyword evidence="1" id="KW-1133">Transmembrane helix</keyword>
<dbReference type="RefSeq" id="WP_230221133.1">
    <property type="nucleotide sequence ID" value="NZ_JAJKFT010000010.1"/>
</dbReference>
<gene>
    <name evidence="3" type="ORF">LOC68_17545</name>
</gene>
<dbReference type="InterPro" id="IPR011453">
    <property type="entry name" value="DUF1559"/>
</dbReference>
<dbReference type="NCBIfam" id="TIGR04294">
    <property type="entry name" value="pre_pil_HX9DG"/>
    <property type="match status" value="1"/>
</dbReference>
<keyword evidence="1" id="KW-0472">Membrane</keyword>
<reference evidence="3" key="1">
    <citation type="submission" date="2021-11" db="EMBL/GenBank/DDBJ databases">
        <title>Genome sequence.</title>
        <authorList>
            <person name="Sun Q."/>
        </authorList>
    </citation>
    <scope>NUCLEOTIDE SEQUENCE</scope>
    <source>
        <strain evidence="3">JC732</strain>
    </source>
</reference>
<feature type="transmembrane region" description="Helical" evidence="1">
    <location>
        <begin position="16"/>
        <end position="34"/>
    </location>
</feature>
<evidence type="ECO:0000313" key="3">
    <source>
        <dbReference type="EMBL" id="MCC9630202.1"/>
    </source>
</evidence>
<feature type="transmembrane region" description="Helical" evidence="1">
    <location>
        <begin position="110"/>
        <end position="134"/>
    </location>
</feature>
<dbReference type="AlphaFoldDB" id="A0A9X1MQJ8"/>
<feature type="domain" description="DUF1559" evidence="2">
    <location>
        <begin position="306"/>
        <end position="340"/>
    </location>
</feature>
<feature type="domain" description="DUF1559" evidence="2">
    <location>
        <begin position="258"/>
        <end position="288"/>
    </location>
</feature>
<proteinExistence type="predicted"/>